<accession>A0A5C5WXY0</accession>
<name>A0A5C5WXY0_9PLAN</name>
<organism evidence="2 3">
    <name type="scientific">Thalassoglobus neptunius</name>
    <dbReference type="NCBI Taxonomy" id="1938619"/>
    <lineage>
        <taxon>Bacteria</taxon>
        <taxon>Pseudomonadati</taxon>
        <taxon>Planctomycetota</taxon>
        <taxon>Planctomycetia</taxon>
        <taxon>Planctomycetales</taxon>
        <taxon>Planctomycetaceae</taxon>
        <taxon>Thalassoglobus</taxon>
    </lineage>
</organism>
<dbReference type="PROSITE" id="PS51257">
    <property type="entry name" value="PROKAR_LIPOPROTEIN"/>
    <property type="match status" value="1"/>
</dbReference>
<dbReference type="Proteomes" id="UP000317243">
    <property type="component" value="Unassembled WGS sequence"/>
</dbReference>
<protein>
    <submittedName>
        <fullName evidence="2">Uncharacterized protein</fullName>
    </submittedName>
</protein>
<keyword evidence="1" id="KW-1133">Transmembrane helix</keyword>
<feature type="transmembrane region" description="Helical" evidence="1">
    <location>
        <begin position="12"/>
        <end position="31"/>
    </location>
</feature>
<gene>
    <name evidence="2" type="ORF">KOR42_26250</name>
</gene>
<dbReference type="RefSeq" id="WP_261342051.1">
    <property type="nucleotide sequence ID" value="NZ_SIHI01000002.1"/>
</dbReference>
<keyword evidence="3" id="KW-1185">Reference proteome</keyword>
<keyword evidence="1" id="KW-0472">Membrane</keyword>
<sequence>MAKEDPAPDIYVGLLFVAVASLITGCIFLVLELNSYGWQFN</sequence>
<dbReference type="AlphaFoldDB" id="A0A5C5WXY0"/>
<evidence type="ECO:0000313" key="3">
    <source>
        <dbReference type="Proteomes" id="UP000317243"/>
    </source>
</evidence>
<evidence type="ECO:0000256" key="1">
    <source>
        <dbReference type="SAM" id="Phobius"/>
    </source>
</evidence>
<evidence type="ECO:0000313" key="2">
    <source>
        <dbReference type="EMBL" id="TWT55814.1"/>
    </source>
</evidence>
<keyword evidence="1" id="KW-0812">Transmembrane</keyword>
<dbReference type="EMBL" id="SIHI01000002">
    <property type="protein sequence ID" value="TWT55814.1"/>
    <property type="molecule type" value="Genomic_DNA"/>
</dbReference>
<comment type="caution">
    <text evidence="2">The sequence shown here is derived from an EMBL/GenBank/DDBJ whole genome shotgun (WGS) entry which is preliminary data.</text>
</comment>
<proteinExistence type="predicted"/>
<reference evidence="2 3" key="1">
    <citation type="submission" date="2019-02" db="EMBL/GenBank/DDBJ databases">
        <title>Deep-cultivation of Planctomycetes and their phenomic and genomic characterization uncovers novel biology.</title>
        <authorList>
            <person name="Wiegand S."/>
            <person name="Jogler M."/>
            <person name="Boedeker C."/>
            <person name="Pinto D."/>
            <person name="Vollmers J."/>
            <person name="Rivas-Marin E."/>
            <person name="Kohn T."/>
            <person name="Peeters S.H."/>
            <person name="Heuer A."/>
            <person name="Rast P."/>
            <person name="Oberbeckmann S."/>
            <person name="Bunk B."/>
            <person name="Jeske O."/>
            <person name="Meyerdierks A."/>
            <person name="Storesund J.E."/>
            <person name="Kallscheuer N."/>
            <person name="Luecker S."/>
            <person name="Lage O.M."/>
            <person name="Pohl T."/>
            <person name="Merkel B.J."/>
            <person name="Hornburger P."/>
            <person name="Mueller R.-W."/>
            <person name="Bruemmer F."/>
            <person name="Labrenz M."/>
            <person name="Spormann A.M."/>
            <person name="Op Den Camp H."/>
            <person name="Overmann J."/>
            <person name="Amann R."/>
            <person name="Jetten M.S.M."/>
            <person name="Mascher T."/>
            <person name="Medema M.H."/>
            <person name="Devos D.P."/>
            <person name="Kaster A.-K."/>
            <person name="Ovreas L."/>
            <person name="Rohde M."/>
            <person name="Galperin M.Y."/>
            <person name="Jogler C."/>
        </authorList>
    </citation>
    <scope>NUCLEOTIDE SEQUENCE [LARGE SCALE GENOMIC DNA]</scope>
    <source>
        <strain evidence="2 3">KOR42</strain>
    </source>
</reference>